<dbReference type="Proteomes" id="UP000501690">
    <property type="component" value="Linkage Group LG6"/>
</dbReference>
<accession>A0A4D6M3V5</accession>
<evidence type="ECO:0000313" key="1">
    <source>
        <dbReference type="EMBL" id="QCD95517.1"/>
    </source>
</evidence>
<sequence>MSFCSFVSSSINRSRSCCLSLFTPKNPVVGPFPDETCREPTSARTRALTQVEGLSFERGVISLRRETLA</sequence>
<dbReference type="EMBL" id="CP039350">
    <property type="protein sequence ID" value="QCD95517.1"/>
    <property type="molecule type" value="Genomic_DNA"/>
</dbReference>
<organism evidence="1 2">
    <name type="scientific">Vigna unguiculata</name>
    <name type="common">Cowpea</name>
    <dbReference type="NCBI Taxonomy" id="3917"/>
    <lineage>
        <taxon>Eukaryota</taxon>
        <taxon>Viridiplantae</taxon>
        <taxon>Streptophyta</taxon>
        <taxon>Embryophyta</taxon>
        <taxon>Tracheophyta</taxon>
        <taxon>Spermatophyta</taxon>
        <taxon>Magnoliopsida</taxon>
        <taxon>eudicotyledons</taxon>
        <taxon>Gunneridae</taxon>
        <taxon>Pentapetalae</taxon>
        <taxon>rosids</taxon>
        <taxon>fabids</taxon>
        <taxon>Fabales</taxon>
        <taxon>Fabaceae</taxon>
        <taxon>Papilionoideae</taxon>
        <taxon>50 kb inversion clade</taxon>
        <taxon>NPAAA clade</taxon>
        <taxon>indigoferoid/millettioid clade</taxon>
        <taxon>Phaseoleae</taxon>
        <taxon>Vigna</taxon>
    </lineage>
</organism>
<name>A0A4D6M3V5_VIGUN</name>
<dbReference type="AlphaFoldDB" id="A0A4D6M3V5"/>
<evidence type="ECO:0000313" key="2">
    <source>
        <dbReference type="Proteomes" id="UP000501690"/>
    </source>
</evidence>
<protein>
    <submittedName>
        <fullName evidence="1">Uncharacterized protein</fullName>
    </submittedName>
</protein>
<proteinExistence type="predicted"/>
<reference evidence="1 2" key="1">
    <citation type="submission" date="2019-04" db="EMBL/GenBank/DDBJ databases">
        <title>An improved genome assembly and genetic linkage map for asparagus bean, Vigna unguiculata ssp. sesquipedialis.</title>
        <authorList>
            <person name="Xia Q."/>
            <person name="Zhang R."/>
            <person name="Dong Y."/>
        </authorList>
    </citation>
    <scope>NUCLEOTIDE SEQUENCE [LARGE SCALE GENOMIC DNA]</scope>
    <source>
        <tissue evidence="1">Leaf</tissue>
    </source>
</reference>
<keyword evidence="2" id="KW-1185">Reference proteome</keyword>
<gene>
    <name evidence="1" type="ORF">DEO72_LG6g210</name>
</gene>